<evidence type="ECO:0000256" key="1">
    <source>
        <dbReference type="SAM" id="MobiDB-lite"/>
    </source>
</evidence>
<evidence type="ECO:0000313" key="2">
    <source>
        <dbReference type="EMBL" id="KAK7933275.1"/>
    </source>
</evidence>
<sequence>MRDISTHSAHRPTHTTTAATKTDQTHHSTPHPQTLATKSQPPFHNNTLKTYYKLTHASLRAQTTTPNSINYRHTTLPPKPTSNIALTWNNTPYPYAQTPTSASQLQPVAPVYPPQTGSYMGSSDVTSFLMTEARQHNTEIDWLFQKSEIKWIYWPRSKTGPHKAGVTNPLIAIYW</sequence>
<dbReference type="AlphaFoldDB" id="A0AAW0Q2S1"/>
<dbReference type="GO" id="GO:0030426">
    <property type="term" value="C:growth cone"/>
    <property type="evidence" value="ECO:0007669"/>
    <property type="project" value="TreeGrafter"/>
</dbReference>
<protein>
    <submittedName>
        <fullName evidence="2">Uncharacterized protein</fullName>
    </submittedName>
</protein>
<keyword evidence="3" id="KW-1185">Reference proteome</keyword>
<reference evidence="3" key="1">
    <citation type="submission" date="2024-04" db="EMBL/GenBank/DDBJ databases">
        <title>Salinicola lusitanus LLJ914,a marine bacterium isolated from the Okinawa Trough.</title>
        <authorList>
            <person name="Li J."/>
        </authorList>
    </citation>
    <scope>NUCLEOTIDE SEQUENCE [LARGE SCALE GENOMIC DNA]</scope>
</reference>
<comment type="caution">
    <text evidence="2">The sequence shown here is derived from an EMBL/GenBank/DDBJ whole genome shotgun (WGS) entry which is preliminary data.</text>
</comment>
<dbReference type="Proteomes" id="UP001460270">
    <property type="component" value="Unassembled WGS sequence"/>
</dbReference>
<name>A0AAW0Q2S1_9GOBI</name>
<gene>
    <name evidence="2" type="ORF">WMY93_004171</name>
</gene>
<accession>A0AAW0Q2S1</accession>
<feature type="region of interest" description="Disordered" evidence="1">
    <location>
        <begin position="1"/>
        <end position="45"/>
    </location>
</feature>
<organism evidence="2 3">
    <name type="scientific">Mugilogobius chulae</name>
    <name type="common">yellowstripe goby</name>
    <dbReference type="NCBI Taxonomy" id="88201"/>
    <lineage>
        <taxon>Eukaryota</taxon>
        <taxon>Metazoa</taxon>
        <taxon>Chordata</taxon>
        <taxon>Craniata</taxon>
        <taxon>Vertebrata</taxon>
        <taxon>Euteleostomi</taxon>
        <taxon>Actinopterygii</taxon>
        <taxon>Neopterygii</taxon>
        <taxon>Teleostei</taxon>
        <taxon>Neoteleostei</taxon>
        <taxon>Acanthomorphata</taxon>
        <taxon>Gobiaria</taxon>
        <taxon>Gobiiformes</taxon>
        <taxon>Gobioidei</taxon>
        <taxon>Gobiidae</taxon>
        <taxon>Gobionellinae</taxon>
        <taxon>Mugilogobius</taxon>
    </lineage>
</organism>
<dbReference type="EMBL" id="JBBPFD010000003">
    <property type="protein sequence ID" value="KAK7933275.1"/>
    <property type="molecule type" value="Genomic_DNA"/>
</dbReference>
<proteinExistence type="predicted"/>
<dbReference type="PANTHER" id="PTHR44927:SF1">
    <property type="entry name" value="FK506-BINDING PROTEIN 15"/>
    <property type="match status" value="1"/>
</dbReference>
<evidence type="ECO:0000313" key="3">
    <source>
        <dbReference type="Proteomes" id="UP001460270"/>
    </source>
</evidence>
<feature type="compositionally biased region" description="Polar residues" evidence="1">
    <location>
        <begin position="30"/>
        <end position="45"/>
    </location>
</feature>
<dbReference type="PANTHER" id="PTHR44927">
    <property type="entry name" value="FK506-BINDING PROTEIN 15"/>
    <property type="match status" value="1"/>
</dbReference>